<evidence type="ECO:0000313" key="1">
    <source>
        <dbReference type="EMBL" id="SVD78927.1"/>
    </source>
</evidence>
<reference evidence="1" key="1">
    <citation type="submission" date="2018-05" db="EMBL/GenBank/DDBJ databases">
        <authorList>
            <person name="Lanie J.A."/>
            <person name="Ng W.-L."/>
            <person name="Kazmierczak K.M."/>
            <person name="Andrzejewski T.M."/>
            <person name="Davidsen T.M."/>
            <person name="Wayne K.J."/>
            <person name="Tettelin H."/>
            <person name="Glass J.I."/>
            <person name="Rusch D."/>
            <person name="Podicherti R."/>
            <person name="Tsui H.-C.T."/>
            <person name="Winkler M.E."/>
        </authorList>
    </citation>
    <scope>NUCLEOTIDE SEQUENCE</scope>
</reference>
<gene>
    <name evidence="1" type="ORF">METZ01_LOCUS431781</name>
</gene>
<dbReference type="EMBL" id="UINC01173367">
    <property type="protein sequence ID" value="SVD78927.1"/>
    <property type="molecule type" value="Genomic_DNA"/>
</dbReference>
<accession>A0A382Y6G5</accession>
<name>A0A382Y6G5_9ZZZZ</name>
<feature type="non-terminal residue" evidence="1">
    <location>
        <position position="152"/>
    </location>
</feature>
<dbReference type="AlphaFoldDB" id="A0A382Y6G5"/>
<proteinExistence type="predicted"/>
<protein>
    <submittedName>
        <fullName evidence="1">Uncharacterized protein</fullName>
    </submittedName>
</protein>
<sequence>MAQSQPFAIACQGGLNKVASQLELLRTPGIATRLTNFEVSTKGGYRRINGYSQLGDGTRPNSSNPILGLQVYADGVIACSGTNIYFSQDGDSWLQINMASVDSGGDNYSTFTGRSAAARTSQGQADFAIYEGTTDYGELIITDRGTGVKPFY</sequence>
<organism evidence="1">
    <name type="scientific">marine metagenome</name>
    <dbReference type="NCBI Taxonomy" id="408172"/>
    <lineage>
        <taxon>unclassified sequences</taxon>
        <taxon>metagenomes</taxon>
        <taxon>ecological metagenomes</taxon>
    </lineage>
</organism>